<dbReference type="EMBL" id="REGN01000352">
    <property type="protein sequence ID" value="RNA42561.1"/>
    <property type="molecule type" value="Genomic_DNA"/>
</dbReference>
<proteinExistence type="predicted"/>
<accession>A0A3M7T3G3</accession>
<protein>
    <submittedName>
        <fullName evidence="1">Uncharacterized protein</fullName>
    </submittedName>
</protein>
<comment type="caution">
    <text evidence="1">The sequence shown here is derived from an EMBL/GenBank/DDBJ whole genome shotgun (WGS) entry which is preliminary data.</text>
</comment>
<keyword evidence="2" id="KW-1185">Reference proteome</keyword>
<reference evidence="1 2" key="1">
    <citation type="journal article" date="2018" name="Sci. Rep.">
        <title>Genomic signatures of local adaptation to the degree of environmental predictability in rotifers.</title>
        <authorList>
            <person name="Franch-Gras L."/>
            <person name="Hahn C."/>
            <person name="Garcia-Roger E.M."/>
            <person name="Carmona M.J."/>
            <person name="Serra M."/>
            <person name="Gomez A."/>
        </authorList>
    </citation>
    <scope>NUCLEOTIDE SEQUENCE [LARGE SCALE GENOMIC DNA]</scope>
    <source>
        <strain evidence="1">HYR1</strain>
    </source>
</reference>
<evidence type="ECO:0000313" key="1">
    <source>
        <dbReference type="EMBL" id="RNA42561.1"/>
    </source>
</evidence>
<organism evidence="1 2">
    <name type="scientific">Brachionus plicatilis</name>
    <name type="common">Marine rotifer</name>
    <name type="synonym">Brachionus muelleri</name>
    <dbReference type="NCBI Taxonomy" id="10195"/>
    <lineage>
        <taxon>Eukaryota</taxon>
        <taxon>Metazoa</taxon>
        <taxon>Spiralia</taxon>
        <taxon>Gnathifera</taxon>
        <taxon>Rotifera</taxon>
        <taxon>Eurotatoria</taxon>
        <taxon>Monogononta</taxon>
        <taxon>Pseudotrocha</taxon>
        <taxon>Ploima</taxon>
        <taxon>Brachionidae</taxon>
        <taxon>Brachionus</taxon>
    </lineage>
</organism>
<dbReference type="AlphaFoldDB" id="A0A3M7T3G3"/>
<sequence length="166" mass="19505">MLFLKSLNLCRQGTEIFNKRQEDIISKIVLLKITSFAQTFSTHPSNQVKNGTLIRYFSTLILLIKIKLIQLKKKHLYLYAKKLIKFLQSKNLKKKKYPKPNWLLKQSILKSNNSSKYSLKSDGDFIILQKSNFLNEIILFKIVCNVYISTLGPVYQKTQYNKNHFI</sequence>
<name>A0A3M7T3G3_BRAPC</name>
<evidence type="ECO:0000313" key="2">
    <source>
        <dbReference type="Proteomes" id="UP000276133"/>
    </source>
</evidence>
<dbReference type="Proteomes" id="UP000276133">
    <property type="component" value="Unassembled WGS sequence"/>
</dbReference>
<gene>
    <name evidence="1" type="ORF">BpHYR1_029694</name>
</gene>